<gene>
    <name evidence="3" type="ORF">CLCR_00268</name>
</gene>
<dbReference type="VEuPathDB" id="FungiDB:CLCR_00268"/>
<keyword evidence="2" id="KW-0732">Signal</keyword>
<evidence type="ECO:0008006" key="5">
    <source>
        <dbReference type="Google" id="ProtNLM"/>
    </source>
</evidence>
<dbReference type="VEuPathDB" id="FungiDB:G647_10168"/>
<feature type="region of interest" description="Disordered" evidence="1">
    <location>
        <begin position="346"/>
        <end position="365"/>
    </location>
</feature>
<organism evidence="3 4">
    <name type="scientific">Cladophialophora carrionii</name>
    <dbReference type="NCBI Taxonomy" id="86049"/>
    <lineage>
        <taxon>Eukaryota</taxon>
        <taxon>Fungi</taxon>
        <taxon>Dikarya</taxon>
        <taxon>Ascomycota</taxon>
        <taxon>Pezizomycotina</taxon>
        <taxon>Eurotiomycetes</taxon>
        <taxon>Chaetothyriomycetidae</taxon>
        <taxon>Chaetothyriales</taxon>
        <taxon>Herpotrichiellaceae</taxon>
        <taxon>Cladophialophora</taxon>
    </lineage>
</organism>
<protein>
    <recommendedName>
        <fullName evidence="5">Lysine-specific metallo-endopeptidase domain-containing protein</fullName>
    </recommendedName>
</protein>
<comment type="caution">
    <text evidence="3">The sequence shown here is derived from an EMBL/GenBank/DDBJ whole genome shotgun (WGS) entry which is preliminary data.</text>
</comment>
<feature type="chain" id="PRO_5008651181" description="Lysine-specific metallo-endopeptidase domain-containing protein" evidence="2">
    <location>
        <begin position="28"/>
        <end position="397"/>
    </location>
</feature>
<dbReference type="Proteomes" id="UP000094526">
    <property type="component" value="Unassembled WGS sequence"/>
</dbReference>
<evidence type="ECO:0000313" key="4">
    <source>
        <dbReference type="Proteomes" id="UP000094526"/>
    </source>
</evidence>
<evidence type="ECO:0000256" key="2">
    <source>
        <dbReference type="SAM" id="SignalP"/>
    </source>
</evidence>
<feature type="compositionally biased region" description="Low complexity" evidence="1">
    <location>
        <begin position="355"/>
        <end position="365"/>
    </location>
</feature>
<feature type="signal peptide" evidence="2">
    <location>
        <begin position="1"/>
        <end position="27"/>
    </location>
</feature>
<dbReference type="AlphaFoldDB" id="A0A1C1D0M5"/>
<keyword evidence="4" id="KW-1185">Reference proteome</keyword>
<dbReference type="OrthoDB" id="4129415at2759"/>
<sequence>MAFNAVKVKMLPTFLLLLLLNLGLVITDRPQVRLPFSKNDWRYQAYARLMRQGFEDAITLARVVLLTGRDCDPEFLRYFQHQDFEFVQSIFARIANIEPPKDHNPADTLALLSTFDMDATLSPYWSKIMMTFGDYPRVPADIQPSRGCGAYQDNLLNSKNAYLIYDARAPRPDNWDFQGSCYMILCPQGELFNFRLDLAGTENPPAWARDAQGNPKTGWGCSGLGDRDTGYMRPIGSTVLHELLHCPDIFEGVPNYDTVIYDRQHYGWKFNIIRKIIDYPPNDRSYGPWKSANLNRQPADPTTGHSISIQNVDNYVWYATSKYWSWKCGRSFGPATSHADNNLHISRGWVPAPQQPGRPQRGGNPQVAAQVDIDRRSLPGNLSAIAELLLDTGFEWE</sequence>
<accession>A0A1C1D0M5</accession>
<name>A0A1C1D0M5_9EURO</name>
<evidence type="ECO:0000256" key="1">
    <source>
        <dbReference type="SAM" id="MobiDB-lite"/>
    </source>
</evidence>
<dbReference type="EMBL" id="LGRB01000005">
    <property type="protein sequence ID" value="OCT54241.1"/>
    <property type="molecule type" value="Genomic_DNA"/>
</dbReference>
<reference evidence="4" key="1">
    <citation type="submission" date="2015-07" db="EMBL/GenBank/DDBJ databases">
        <authorList>
            <person name="Teixeira M.M."/>
            <person name="Souza R.C."/>
            <person name="Almeida L.G."/>
            <person name="Vicente V.A."/>
            <person name="de Hoog S."/>
            <person name="Bocca A.L."/>
            <person name="de Almeida S.R."/>
            <person name="Vasconcelos A.T."/>
            <person name="Felipe M.S."/>
        </authorList>
    </citation>
    <scope>NUCLEOTIDE SEQUENCE [LARGE SCALE GENOMIC DNA]</scope>
    <source>
        <strain evidence="4">KSF</strain>
    </source>
</reference>
<evidence type="ECO:0000313" key="3">
    <source>
        <dbReference type="EMBL" id="OCT54241.1"/>
    </source>
</evidence>
<proteinExistence type="predicted"/>